<evidence type="ECO:0000256" key="1">
    <source>
        <dbReference type="ARBA" id="ARBA00011982"/>
    </source>
</evidence>
<protein>
    <recommendedName>
        <fullName evidence="1">ADP-ribosyl cyclase/cyclic ADP-ribose hydrolase</fullName>
        <ecNumber evidence="1">3.2.2.6</ecNumber>
    </recommendedName>
</protein>
<name>A0AA88ULZ7_9ASTE</name>
<proteinExistence type="predicted"/>
<dbReference type="InterPro" id="IPR035897">
    <property type="entry name" value="Toll_tir_struct_dom_sf"/>
</dbReference>
<comment type="caution">
    <text evidence="6">The sequence shown here is derived from an EMBL/GenBank/DDBJ whole genome shotgun (WGS) entry which is preliminary data.</text>
</comment>
<evidence type="ECO:0000256" key="3">
    <source>
        <dbReference type="ARBA" id="ARBA00023027"/>
    </source>
</evidence>
<sequence>MDTIKEFSEIMEIELKDDSYQGKAVTDVIKYKTDERVHFVVIQPVNQSVKDSYTKKGIISSQLLTAISESQKSIIVMSEKFAASKWCLIELDVILEKNRTNGHPVMPIFYKVNPSNVRNQEEKFAQACSFLDWAHEHRQCFQKFANRQHLASPHSMLLRPRHFVKVFYEPLKDDEYHEQPRRGGGQGPGEQVEACACRIWRFGGLGLPKFLLQDTSKEIHILLPLFT</sequence>
<dbReference type="Pfam" id="PF01582">
    <property type="entry name" value="TIR"/>
    <property type="match status" value="1"/>
</dbReference>
<evidence type="ECO:0000313" key="6">
    <source>
        <dbReference type="EMBL" id="KAK2986473.1"/>
    </source>
</evidence>
<dbReference type="Proteomes" id="UP001187471">
    <property type="component" value="Unassembled WGS sequence"/>
</dbReference>
<dbReference type="EMBL" id="JAVXUO010001060">
    <property type="protein sequence ID" value="KAK2986473.1"/>
    <property type="molecule type" value="Genomic_DNA"/>
</dbReference>
<dbReference type="AlphaFoldDB" id="A0AA88ULZ7"/>
<dbReference type="SUPFAM" id="SSF52200">
    <property type="entry name" value="Toll/Interleukin receptor TIR domain"/>
    <property type="match status" value="1"/>
</dbReference>
<dbReference type="PROSITE" id="PS50104">
    <property type="entry name" value="TIR"/>
    <property type="match status" value="1"/>
</dbReference>
<gene>
    <name evidence="6" type="ORF">RJ640_000227</name>
</gene>
<accession>A0AA88ULZ7</accession>
<evidence type="ECO:0000256" key="2">
    <source>
        <dbReference type="ARBA" id="ARBA00022801"/>
    </source>
</evidence>
<dbReference type="SMART" id="SM00255">
    <property type="entry name" value="TIR"/>
    <property type="match status" value="1"/>
</dbReference>
<feature type="domain" description="TIR" evidence="5">
    <location>
        <begin position="23"/>
        <end position="152"/>
    </location>
</feature>
<dbReference type="PANTHER" id="PTHR32009">
    <property type="entry name" value="TMV RESISTANCE PROTEIN N-LIKE"/>
    <property type="match status" value="1"/>
</dbReference>
<keyword evidence="2" id="KW-0378">Hydrolase</keyword>
<dbReference type="InterPro" id="IPR000157">
    <property type="entry name" value="TIR_dom"/>
</dbReference>
<reference evidence="6" key="1">
    <citation type="submission" date="2022-12" db="EMBL/GenBank/DDBJ databases">
        <title>Draft genome assemblies for two species of Escallonia (Escalloniales).</title>
        <authorList>
            <person name="Chanderbali A."/>
            <person name="Dervinis C."/>
            <person name="Anghel I."/>
            <person name="Soltis D."/>
            <person name="Soltis P."/>
            <person name="Zapata F."/>
        </authorList>
    </citation>
    <scope>NUCLEOTIDE SEQUENCE</scope>
    <source>
        <strain evidence="6">UCBG92.1500</strain>
        <tissue evidence="6">Leaf</tissue>
    </source>
</reference>
<evidence type="ECO:0000259" key="5">
    <source>
        <dbReference type="PROSITE" id="PS50104"/>
    </source>
</evidence>
<dbReference type="PANTHER" id="PTHR32009:SF39">
    <property type="entry name" value="TIR DOMAIN-CONTAINING PROTEIN"/>
    <property type="match status" value="1"/>
</dbReference>
<evidence type="ECO:0000256" key="4">
    <source>
        <dbReference type="ARBA" id="ARBA00047304"/>
    </source>
</evidence>
<dbReference type="EC" id="3.2.2.6" evidence="1"/>
<keyword evidence="7" id="KW-1185">Reference proteome</keyword>
<keyword evidence="3" id="KW-0520">NAD</keyword>
<comment type="catalytic activity">
    <reaction evidence="4">
        <text>NAD(+) + H2O = ADP-D-ribose + nicotinamide + H(+)</text>
        <dbReference type="Rhea" id="RHEA:16301"/>
        <dbReference type="ChEBI" id="CHEBI:15377"/>
        <dbReference type="ChEBI" id="CHEBI:15378"/>
        <dbReference type="ChEBI" id="CHEBI:17154"/>
        <dbReference type="ChEBI" id="CHEBI:57540"/>
        <dbReference type="ChEBI" id="CHEBI:57967"/>
        <dbReference type="EC" id="3.2.2.6"/>
    </reaction>
    <physiologicalReaction direction="left-to-right" evidence="4">
        <dbReference type="Rhea" id="RHEA:16302"/>
    </physiologicalReaction>
</comment>
<evidence type="ECO:0000313" key="7">
    <source>
        <dbReference type="Proteomes" id="UP001187471"/>
    </source>
</evidence>
<dbReference type="Gene3D" id="3.40.50.10140">
    <property type="entry name" value="Toll/interleukin-1 receptor homology (TIR) domain"/>
    <property type="match status" value="1"/>
</dbReference>
<dbReference type="GO" id="GO:0007165">
    <property type="term" value="P:signal transduction"/>
    <property type="evidence" value="ECO:0007669"/>
    <property type="project" value="InterPro"/>
</dbReference>
<dbReference type="GO" id="GO:0061809">
    <property type="term" value="F:NAD+ nucleosidase activity, cyclic ADP-ribose generating"/>
    <property type="evidence" value="ECO:0007669"/>
    <property type="project" value="UniProtKB-EC"/>
</dbReference>
<organism evidence="6 7">
    <name type="scientific">Escallonia rubra</name>
    <dbReference type="NCBI Taxonomy" id="112253"/>
    <lineage>
        <taxon>Eukaryota</taxon>
        <taxon>Viridiplantae</taxon>
        <taxon>Streptophyta</taxon>
        <taxon>Embryophyta</taxon>
        <taxon>Tracheophyta</taxon>
        <taxon>Spermatophyta</taxon>
        <taxon>Magnoliopsida</taxon>
        <taxon>eudicotyledons</taxon>
        <taxon>Gunneridae</taxon>
        <taxon>Pentapetalae</taxon>
        <taxon>asterids</taxon>
        <taxon>campanulids</taxon>
        <taxon>Escalloniales</taxon>
        <taxon>Escalloniaceae</taxon>
        <taxon>Escallonia</taxon>
    </lineage>
</organism>